<dbReference type="InterPro" id="IPR036061">
    <property type="entry name" value="CheW-like_dom_sf"/>
</dbReference>
<keyword evidence="5 10" id="KW-0418">Kinase</keyword>
<evidence type="ECO:0000256" key="1">
    <source>
        <dbReference type="ARBA" id="ARBA00000085"/>
    </source>
</evidence>
<dbReference type="EC" id="2.7.13.3" evidence="2"/>
<feature type="domain" description="HPt" evidence="9">
    <location>
        <begin position="14"/>
        <end position="120"/>
    </location>
</feature>
<dbReference type="Proteomes" id="UP000199024">
    <property type="component" value="Unassembled WGS sequence"/>
</dbReference>
<dbReference type="STRING" id="474950.SAMN05421771_1475"/>
<dbReference type="PANTHER" id="PTHR43395:SF1">
    <property type="entry name" value="CHEMOTAXIS PROTEIN CHEA"/>
    <property type="match status" value="1"/>
</dbReference>
<dbReference type="InterPro" id="IPR037006">
    <property type="entry name" value="CheA-like_homodim_sf"/>
</dbReference>
<dbReference type="SMART" id="SM01231">
    <property type="entry name" value="H-kinase_dim"/>
    <property type="match status" value="1"/>
</dbReference>
<evidence type="ECO:0000256" key="6">
    <source>
        <dbReference type="PROSITE-ProRule" id="PRU00110"/>
    </source>
</evidence>
<keyword evidence="11" id="KW-1185">Reference proteome</keyword>
<dbReference type="InterPro" id="IPR004105">
    <property type="entry name" value="CheA-like_dim"/>
</dbReference>
<dbReference type="Gene3D" id="3.30.565.10">
    <property type="entry name" value="Histidine kinase-like ATPase, C-terminal domain"/>
    <property type="match status" value="1"/>
</dbReference>
<dbReference type="Gene3D" id="2.40.50.180">
    <property type="entry name" value="CheA-289, Domain 4"/>
    <property type="match status" value="1"/>
</dbReference>
<evidence type="ECO:0000259" key="9">
    <source>
        <dbReference type="PROSITE" id="PS50894"/>
    </source>
</evidence>
<dbReference type="SMART" id="SM00260">
    <property type="entry name" value="CheW"/>
    <property type="match status" value="2"/>
</dbReference>
<dbReference type="InterPro" id="IPR051315">
    <property type="entry name" value="Bact_Chemotaxis_CheA"/>
</dbReference>
<dbReference type="FunFam" id="3.30.565.10:FF:000016">
    <property type="entry name" value="Chemotaxis protein CheA, putative"/>
    <property type="match status" value="1"/>
</dbReference>
<dbReference type="PANTHER" id="PTHR43395">
    <property type="entry name" value="SENSOR HISTIDINE KINASE CHEA"/>
    <property type="match status" value="1"/>
</dbReference>
<dbReference type="EMBL" id="FOZL01000001">
    <property type="protein sequence ID" value="SFS08393.1"/>
    <property type="molecule type" value="Genomic_DNA"/>
</dbReference>
<organism evidence="10 11">
    <name type="scientific">Granulicella pectinivorans</name>
    <dbReference type="NCBI Taxonomy" id="474950"/>
    <lineage>
        <taxon>Bacteria</taxon>
        <taxon>Pseudomonadati</taxon>
        <taxon>Acidobacteriota</taxon>
        <taxon>Terriglobia</taxon>
        <taxon>Terriglobales</taxon>
        <taxon>Acidobacteriaceae</taxon>
        <taxon>Granulicella</taxon>
    </lineage>
</organism>
<feature type="domain" description="CheW-like" evidence="8">
    <location>
        <begin position="414"/>
        <end position="551"/>
    </location>
</feature>
<feature type="domain" description="Histidine kinase" evidence="7">
    <location>
        <begin position="167"/>
        <end position="412"/>
    </location>
</feature>
<evidence type="ECO:0000259" key="8">
    <source>
        <dbReference type="PROSITE" id="PS50851"/>
    </source>
</evidence>
<dbReference type="Pfam" id="PF01627">
    <property type="entry name" value="Hpt"/>
    <property type="match status" value="1"/>
</dbReference>
<evidence type="ECO:0000313" key="11">
    <source>
        <dbReference type="Proteomes" id="UP000199024"/>
    </source>
</evidence>
<dbReference type="SUPFAM" id="SSF55874">
    <property type="entry name" value="ATPase domain of HSP90 chaperone/DNA topoisomerase II/histidine kinase"/>
    <property type="match status" value="1"/>
</dbReference>
<dbReference type="Gene3D" id="1.10.287.560">
    <property type="entry name" value="Histidine kinase CheA-like, homodimeric domain"/>
    <property type="match status" value="1"/>
</dbReference>
<dbReference type="PROSITE" id="PS50851">
    <property type="entry name" value="CHEW"/>
    <property type="match status" value="1"/>
</dbReference>
<dbReference type="InterPro" id="IPR036641">
    <property type="entry name" value="HPT_dom_sf"/>
</dbReference>
<dbReference type="InterPro" id="IPR005467">
    <property type="entry name" value="His_kinase_dom"/>
</dbReference>
<dbReference type="InterPro" id="IPR036097">
    <property type="entry name" value="HisK_dim/P_sf"/>
</dbReference>
<evidence type="ECO:0000256" key="4">
    <source>
        <dbReference type="ARBA" id="ARBA00022679"/>
    </source>
</evidence>
<comment type="catalytic activity">
    <reaction evidence="1">
        <text>ATP + protein L-histidine = ADP + protein N-phospho-L-histidine.</text>
        <dbReference type="EC" id="2.7.13.3"/>
    </reaction>
</comment>
<dbReference type="AlphaFoldDB" id="A0A1I6LY78"/>
<dbReference type="InterPro" id="IPR036890">
    <property type="entry name" value="HATPase_C_sf"/>
</dbReference>
<dbReference type="CDD" id="cd16916">
    <property type="entry name" value="HATPase_CheA-like"/>
    <property type="match status" value="1"/>
</dbReference>
<dbReference type="SUPFAM" id="SSF50341">
    <property type="entry name" value="CheW-like"/>
    <property type="match status" value="2"/>
</dbReference>
<evidence type="ECO:0000256" key="3">
    <source>
        <dbReference type="ARBA" id="ARBA00022553"/>
    </source>
</evidence>
<dbReference type="InterPro" id="IPR008207">
    <property type="entry name" value="Sig_transdc_His_kin_Hpt_dom"/>
</dbReference>
<proteinExistence type="predicted"/>
<dbReference type="InterPro" id="IPR004358">
    <property type="entry name" value="Sig_transdc_His_kin-like_C"/>
</dbReference>
<keyword evidence="4" id="KW-0808">Transferase</keyword>
<dbReference type="Pfam" id="PF02518">
    <property type="entry name" value="HATPase_c"/>
    <property type="match status" value="1"/>
</dbReference>
<reference evidence="10 11" key="1">
    <citation type="submission" date="2016-10" db="EMBL/GenBank/DDBJ databases">
        <authorList>
            <person name="de Groot N.N."/>
        </authorList>
    </citation>
    <scope>NUCLEOTIDE SEQUENCE [LARGE SCALE GENOMIC DNA]</scope>
    <source>
        <strain evidence="10 11">DSM 21001</strain>
    </source>
</reference>
<evidence type="ECO:0000256" key="5">
    <source>
        <dbReference type="ARBA" id="ARBA00022777"/>
    </source>
</evidence>
<dbReference type="InterPro" id="IPR003594">
    <property type="entry name" value="HATPase_dom"/>
</dbReference>
<dbReference type="GO" id="GO:0006935">
    <property type="term" value="P:chemotaxis"/>
    <property type="evidence" value="ECO:0007669"/>
    <property type="project" value="InterPro"/>
</dbReference>
<dbReference type="PROSITE" id="PS50894">
    <property type="entry name" value="HPT"/>
    <property type="match status" value="1"/>
</dbReference>
<accession>A0A1I6LY78</accession>
<evidence type="ECO:0000256" key="2">
    <source>
        <dbReference type="ARBA" id="ARBA00012438"/>
    </source>
</evidence>
<dbReference type="Gene3D" id="2.30.30.40">
    <property type="entry name" value="SH3 Domains"/>
    <property type="match status" value="1"/>
</dbReference>
<name>A0A1I6LY78_9BACT</name>
<dbReference type="SMART" id="SM00073">
    <property type="entry name" value="HPT"/>
    <property type="match status" value="1"/>
</dbReference>
<dbReference type="SUPFAM" id="SSF47384">
    <property type="entry name" value="Homodimeric domain of signal transducing histidine kinase"/>
    <property type="match status" value="1"/>
</dbReference>
<evidence type="ECO:0000259" key="7">
    <source>
        <dbReference type="PROSITE" id="PS50109"/>
    </source>
</evidence>
<dbReference type="Pfam" id="PF02895">
    <property type="entry name" value="H-kinase_dim"/>
    <property type="match status" value="1"/>
</dbReference>
<dbReference type="SUPFAM" id="SSF47226">
    <property type="entry name" value="Histidine-containing phosphotransfer domain, HPT domain"/>
    <property type="match status" value="1"/>
</dbReference>
<comment type="caution">
    <text evidence="6">Lacks conserved residue(s) required for the propagation of feature annotation.</text>
</comment>
<dbReference type="Pfam" id="PF01584">
    <property type="entry name" value="CheW"/>
    <property type="match status" value="1"/>
</dbReference>
<dbReference type="SMART" id="SM00387">
    <property type="entry name" value="HATPase_c"/>
    <property type="match status" value="1"/>
</dbReference>
<dbReference type="OrthoDB" id="9803176at2"/>
<dbReference type="GO" id="GO:0000155">
    <property type="term" value="F:phosphorelay sensor kinase activity"/>
    <property type="evidence" value="ECO:0007669"/>
    <property type="project" value="InterPro"/>
</dbReference>
<sequence>MNAGTEGLPPTMTASETCHEDIAVMVQQTLAHLNAIEPDLMAMERDVAATPVDALDRMQRALDTIRSAAGLFGLDPLQHLAAGLASAFAEIREGRLTIATPVVDVLITSIDHLRVLLDTLPSSDRDEIGVVLGSLNTLIKPVPSTTEDKPQSIEAKAEKAGASETLRIRVDLLTDLMNLAGELVLGRNQLMRALAGEARESGLGLILQNINQVTTALQEGIMQTRMQPAETVFHRFPRIIRDVSRQLGKRIELEILGSEVELDRSLVELLTDPLTHILRNSADHAIEMPEERRRAGKPITGRIVLKACHQDGQVNISIQDDGRGIDSAKVRRKALDRGLISESQAEQMTERELVSLIFTPGFSTMDAVSELSGRGVGMDVVRSNTERMGGTVEVDTVLGRGTTLTMRLPLTLAIIPSMIVGVGGQRFAIPQVHVVEFVSVQACDVAERLERIKNSAVLRLRDRLLPLIRLGDVLRLGTERREGDYDIVVLQIGTNQFGVVVDELFDIEEIVVKPVSACAQSARCFSGATIIGDGRVIMILDVSGLVALAGMQFADTKAENERRFALERQRTAATASRLLSVLLCTGAPDEYLAIPQDSILRLEMFAVSAIQRIGHQEYVNYRGHGLPLVRLEKHIRVRPLASDLAEIFVIIPKLLVDGRVVAGQAGIVISSILDALDADVVLERIDPGGPGVMGSAIVNDRLTLFLEPGEILAAAGYRTGGPQ</sequence>
<keyword evidence="3" id="KW-0597">Phosphoprotein</keyword>
<dbReference type="PROSITE" id="PS50109">
    <property type="entry name" value="HIS_KIN"/>
    <property type="match status" value="1"/>
</dbReference>
<dbReference type="Gene3D" id="1.20.120.160">
    <property type="entry name" value="HPT domain"/>
    <property type="match status" value="1"/>
</dbReference>
<evidence type="ECO:0000313" key="10">
    <source>
        <dbReference type="EMBL" id="SFS08393.1"/>
    </source>
</evidence>
<protein>
    <recommendedName>
        <fullName evidence="2">histidine kinase</fullName>
        <ecNumber evidence="2">2.7.13.3</ecNumber>
    </recommendedName>
</protein>
<dbReference type="GO" id="GO:0005737">
    <property type="term" value="C:cytoplasm"/>
    <property type="evidence" value="ECO:0007669"/>
    <property type="project" value="InterPro"/>
</dbReference>
<dbReference type="PRINTS" id="PR00344">
    <property type="entry name" value="BCTRLSENSOR"/>
</dbReference>
<gene>
    <name evidence="10" type="ORF">SAMN05421771_1475</name>
</gene>
<dbReference type="InterPro" id="IPR002545">
    <property type="entry name" value="CheW-lke_dom"/>
</dbReference>